<dbReference type="OrthoDB" id="660065at2"/>
<name>A0A3R9NNZ1_9BACT</name>
<evidence type="ECO:0000313" key="3">
    <source>
        <dbReference type="Proteomes" id="UP000280066"/>
    </source>
</evidence>
<dbReference type="EMBL" id="RWIS01000006">
    <property type="protein sequence ID" value="RSK33164.1"/>
    <property type="molecule type" value="Genomic_DNA"/>
</dbReference>
<dbReference type="Proteomes" id="UP000280066">
    <property type="component" value="Unassembled WGS sequence"/>
</dbReference>
<reference evidence="2 3" key="1">
    <citation type="submission" date="2018-12" db="EMBL/GenBank/DDBJ databases">
        <authorList>
            <person name="Feng G."/>
            <person name="Zhu H."/>
        </authorList>
    </citation>
    <scope>NUCLEOTIDE SEQUENCE [LARGE SCALE GENOMIC DNA]</scope>
    <source>
        <strain evidence="2 3">9PBR-2</strain>
    </source>
</reference>
<organism evidence="2 3">
    <name type="scientific">Hymenobacter metallilatus</name>
    <dbReference type="NCBI Taxonomy" id="2493666"/>
    <lineage>
        <taxon>Bacteria</taxon>
        <taxon>Pseudomonadati</taxon>
        <taxon>Bacteroidota</taxon>
        <taxon>Cytophagia</taxon>
        <taxon>Cytophagales</taxon>
        <taxon>Hymenobacteraceae</taxon>
        <taxon>Hymenobacter</taxon>
    </lineage>
</organism>
<gene>
    <name evidence="2" type="ORF">EI290_10640</name>
</gene>
<feature type="chain" id="PRO_5018636113" description="GOLD domain-containing protein" evidence="1">
    <location>
        <begin position="22"/>
        <end position="136"/>
    </location>
</feature>
<dbReference type="AlphaFoldDB" id="A0A3R9NNZ1"/>
<accession>A0A3R9NNZ1</accession>
<comment type="caution">
    <text evidence="2">The sequence shown here is derived from an EMBL/GenBank/DDBJ whole genome shotgun (WGS) entry which is preliminary data.</text>
</comment>
<keyword evidence="3" id="KW-1185">Reference proteome</keyword>
<evidence type="ECO:0008006" key="4">
    <source>
        <dbReference type="Google" id="ProtNLM"/>
    </source>
</evidence>
<dbReference type="RefSeq" id="WP_125429583.1">
    <property type="nucleotide sequence ID" value="NZ_RWIS01000006.1"/>
</dbReference>
<proteinExistence type="predicted"/>
<dbReference type="PROSITE" id="PS51257">
    <property type="entry name" value="PROKAR_LIPOPROTEIN"/>
    <property type="match status" value="1"/>
</dbReference>
<evidence type="ECO:0000313" key="2">
    <source>
        <dbReference type="EMBL" id="RSK33164.1"/>
    </source>
</evidence>
<keyword evidence="1" id="KW-0732">Signal</keyword>
<sequence length="136" mass="14562">MNSLKINSIRLLALCLGLTGAATSCFPTTDEATCSEDVVGSVATVSSARTGRVGTPVPVSYTVSIPNGCGQFQGLREQREDKKVYLVPTVHYEGCTCPQVVSDYRGTYQFTAAEPGTYVLLFPNTTQTLTDTITIQ</sequence>
<feature type="signal peptide" evidence="1">
    <location>
        <begin position="1"/>
        <end position="21"/>
    </location>
</feature>
<evidence type="ECO:0000256" key="1">
    <source>
        <dbReference type="SAM" id="SignalP"/>
    </source>
</evidence>
<protein>
    <recommendedName>
        <fullName evidence="4">GOLD domain-containing protein</fullName>
    </recommendedName>
</protein>